<evidence type="ECO:0000256" key="4">
    <source>
        <dbReference type="ARBA" id="ARBA00023136"/>
    </source>
</evidence>
<dbReference type="Gene3D" id="3.40.50.2300">
    <property type="match status" value="2"/>
</dbReference>
<reference evidence="9" key="2">
    <citation type="submission" date="2025-09" db="UniProtKB">
        <authorList>
            <consortium name="Ensembl"/>
        </authorList>
    </citation>
    <scope>IDENTIFICATION</scope>
</reference>
<evidence type="ECO:0000256" key="6">
    <source>
        <dbReference type="ARBA" id="ARBA00023180"/>
    </source>
</evidence>
<comment type="subcellular location">
    <subcellularLocation>
        <location evidence="1">Membrane</location>
        <topology evidence="1">Multi-pass membrane protein</topology>
    </subcellularLocation>
</comment>
<dbReference type="SUPFAM" id="SSF53822">
    <property type="entry name" value="Periplasmic binding protein-like I"/>
    <property type="match status" value="1"/>
</dbReference>
<dbReference type="AlphaFoldDB" id="A0A8C5SRD3"/>
<dbReference type="Proteomes" id="UP000694406">
    <property type="component" value="Unplaced"/>
</dbReference>
<reference evidence="9" key="1">
    <citation type="submission" date="2025-08" db="UniProtKB">
        <authorList>
            <consortium name="Ensembl"/>
        </authorList>
    </citation>
    <scope>IDENTIFICATION</scope>
</reference>
<feature type="domain" description="Receptor ligand binding region" evidence="8">
    <location>
        <begin position="87"/>
        <end position="442"/>
    </location>
</feature>
<dbReference type="Pfam" id="PF01094">
    <property type="entry name" value="ANF_receptor"/>
    <property type="match status" value="1"/>
</dbReference>
<evidence type="ECO:0000313" key="9">
    <source>
        <dbReference type="Ensembl" id="ENSLLTP00000022412.1"/>
    </source>
</evidence>
<evidence type="ECO:0000259" key="8">
    <source>
        <dbReference type="Pfam" id="PF01094"/>
    </source>
</evidence>
<sequence>MPRNALLLIVLLWLLMPHAVNGVLKAKCSLSLGKDELNPRNHYRPGHHLLSGIISTAQTQHLPFEFLSFPSAKVSKKRYKQHWKILSFLFAIQEINKDPHLLPNLTLGYTINDNYFKERITSDALLDLLSIGEANVPNYICAKEKNILAVLEGDVIDLSIHISTILSQYKTPQVSYAFASQVLNDKNHFPFFYQVLPGEGIQYPGIIKILLYFRWTLIGLVAPTSENGERFRRTLTPMLTKNSICVAFSLGTSFSLKDFEKIIGHLNKWKKVNVLVCYVKTDSFLGQIFFLQVMLEMFVKLEAGKIWITTALWDFSLDLKSPKYLPSLYGFLSFLIHRHKWVIDDKFPLLYSSILKFVDEGFHCLYSKPAGTVKGWTRCREKEDLRIPPPSVYEKILSLDGYHIYSTLWAVANAINVAYSSRSIRRMRIRKYQLEGQLLQPWQVFILLYFL</sequence>
<dbReference type="PANTHER" id="PTHR24061:SF599">
    <property type="entry name" value="G-PROTEIN COUPLED RECEPTORS FAMILY 3 PROFILE DOMAIN-CONTAINING PROTEIN"/>
    <property type="match status" value="1"/>
</dbReference>
<evidence type="ECO:0000256" key="5">
    <source>
        <dbReference type="ARBA" id="ARBA00023170"/>
    </source>
</evidence>
<evidence type="ECO:0000256" key="7">
    <source>
        <dbReference type="SAM" id="SignalP"/>
    </source>
</evidence>
<keyword evidence="4" id="KW-0472">Membrane</keyword>
<feature type="signal peptide" evidence="7">
    <location>
        <begin position="1"/>
        <end position="22"/>
    </location>
</feature>
<proteinExistence type="predicted"/>
<name>A0A8C5SRD3_LATLA</name>
<dbReference type="PRINTS" id="PR00248">
    <property type="entry name" value="GPCRMGR"/>
</dbReference>
<dbReference type="GO" id="GO:0004930">
    <property type="term" value="F:G protein-coupled receptor activity"/>
    <property type="evidence" value="ECO:0007669"/>
    <property type="project" value="InterPro"/>
</dbReference>
<protein>
    <recommendedName>
        <fullName evidence="8">Receptor ligand binding region domain-containing protein</fullName>
    </recommendedName>
</protein>
<dbReference type="InterPro" id="IPR000337">
    <property type="entry name" value="GPCR_3"/>
</dbReference>
<evidence type="ECO:0000256" key="3">
    <source>
        <dbReference type="ARBA" id="ARBA00022989"/>
    </source>
</evidence>
<feature type="chain" id="PRO_5034648599" description="Receptor ligand binding region domain-containing protein" evidence="7">
    <location>
        <begin position="23"/>
        <end position="451"/>
    </location>
</feature>
<dbReference type="Ensembl" id="ENSLLTT00000023242.1">
    <property type="protein sequence ID" value="ENSLLTP00000022412.1"/>
    <property type="gene ID" value="ENSLLTG00000016667.1"/>
</dbReference>
<dbReference type="GO" id="GO:0005886">
    <property type="term" value="C:plasma membrane"/>
    <property type="evidence" value="ECO:0007669"/>
    <property type="project" value="TreeGrafter"/>
</dbReference>
<keyword evidence="10" id="KW-1185">Reference proteome</keyword>
<dbReference type="InterPro" id="IPR028082">
    <property type="entry name" value="Peripla_BP_I"/>
</dbReference>
<dbReference type="InterPro" id="IPR001828">
    <property type="entry name" value="ANF_lig-bd_rcpt"/>
</dbReference>
<dbReference type="GeneTree" id="ENSGT00950000182788"/>
<keyword evidence="5" id="KW-0675">Receptor</keyword>
<accession>A0A8C5SRD3</accession>
<dbReference type="InterPro" id="IPR000068">
    <property type="entry name" value="GPCR_3_Ca_sens_rcpt-rel"/>
</dbReference>
<keyword evidence="7" id="KW-0732">Signal</keyword>
<evidence type="ECO:0000256" key="2">
    <source>
        <dbReference type="ARBA" id="ARBA00022692"/>
    </source>
</evidence>
<keyword evidence="3" id="KW-1133">Transmembrane helix</keyword>
<dbReference type="PANTHER" id="PTHR24061">
    <property type="entry name" value="CALCIUM-SENSING RECEPTOR-RELATED"/>
    <property type="match status" value="1"/>
</dbReference>
<organism evidence="9 10">
    <name type="scientific">Laticauda laticaudata</name>
    <name type="common">Blue-ringed sea krait</name>
    <name type="synonym">Blue-lipped sea krait</name>
    <dbReference type="NCBI Taxonomy" id="8630"/>
    <lineage>
        <taxon>Eukaryota</taxon>
        <taxon>Metazoa</taxon>
        <taxon>Chordata</taxon>
        <taxon>Craniata</taxon>
        <taxon>Vertebrata</taxon>
        <taxon>Euteleostomi</taxon>
        <taxon>Lepidosauria</taxon>
        <taxon>Squamata</taxon>
        <taxon>Bifurcata</taxon>
        <taxon>Unidentata</taxon>
        <taxon>Episquamata</taxon>
        <taxon>Toxicofera</taxon>
        <taxon>Serpentes</taxon>
        <taxon>Colubroidea</taxon>
        <taxon>Elapidae</taxon>
        <taxon>Laticaudinae</taxon>
        <taxon>Laticauda</taxon>
    </lineage>
</organism>
<evidence type="ECO:0000256" key="1">
    <source>
        <dbReference type="ARBA" id="ARBA00004141"/>
    </source>
</evidence>
<keyword evidence="6" id="KW-0325">Glycoprotein</keyword>
<keyword evidence="2" id="KW-0812">Transmembrane</keyword>
<evidence type="ECO:0000313" key="10">
    <source>
        <dbReference type="Proteomes" id="UP000694406"/>
    </source>
</evidence>